<evidence type="ECO:0000313" key="8">
    <source>
        <dbReference type="EMBL" id="KOC90153.1"/>
    </source>
</evidence>
<reference evidence="10 11" key="1">
    <citation type="journal article" date="2015" name="Int. J. Syst. Evol. Microbiol.">
        <title>Erwinia iniecta sp. nov., isolated from Russian wheat aphids (Diuraphis noxia).</title>
        <authorList>
            <person name="Campillo T."/>
            <person name="Luna E."/>
            <person name="Portier P."/>
            <person name="Fischer-Le Saux M."/>
            <person name="Lapitan N."/>
            <person name="Tisserat N.A."/>
            <person name="Leach J.E."/>
        </authorList>
    </citation>
    <scope>NUCLEOTIDE SEQUENCE [LARGE SCALE GENOMIC DNA]</scope>
    <source>
        <strain evidence="8 11">B120</strain>
        <strain evidence="9 10">B149</strain>
    </source>
</reference>
<feature type="domain" description="Peptidase S9A N-terminal" evidence="7">
    <location>
        <begin position="36"/>
        <end position="423"/>
    </location>
</feature>
<evidence type="ECO:0000256" key="3">
    <source>
        <dbReference type="ARBA" id="ARBA00022801"/>
    </source>
</evidence>
<proteinExistence type="inferred from homology"/>
<dbReference type="STRING" id="1560201.NG42_10280"/>
<dbReference type="InterPro" id="IPR051543">
    <property type="entry name" value="Serine_Peptidase_S9A"/>
</dbReference>
<dbReference type="InterPro" id="IPR023302">
    <property type="entry name" value="Pept_S9A_N"/>
</dbReference>
<dbReference type="PATRIC" id="fig|1560201.3.peg.2187"/>
<dbReference type="SUPFAM" id="SSF50993">
    <property type="entry name" value="Peptidase/esterase 'gauge' domain"/>
    <property type="match status" value="1"/>
</dbReference>
<dbReference type="GO" id="GO:0006508">
    <property type="term" value="P:proteolysis"/>
    <property type="evidence" value="ECO:0007669"/>
    <property type="project" value="UniProtKB-KW"/>
</dbReference>
<dbReference type="SUPFAM" id="SSF53474">
    <property type="entry name" value="alpha/beta-Hydrolases"/>
    <property type="match status" value="1"/>
</dbReference>
<keyword evidence="2" id="KW-0645">Protease</keyword>
<accession>A0A0L7T486</accession>
<dbReference type="InterPro" id="IPR002471">
    <property type="entry name" value="Pept_S9_AS"/>
</dbReference>
<evidence type="ECO:0000256" key="5">
    <source>
        <dbReference type="SAM" id="SignalP"/>
    </source>
</evidence>
<dbReference type="Gene3D" id="3.40.50.1820">
    <property type="entry name" value="alpha/beta hydrolase"/>
    <property type="match status" value="1"/>
</dbReference>
<dbReference type="PANTHER" id="PTHR11757:SF19">
    <property type="entry name" value="PROLYL ENDOPEPTIDASE-LIKE"/>
    <property type="match status" value="1"/>
</dbReference>
<dbReference type="InterPro" id="IPR001375">
    <property type="entry name" value="Peptidase_S9_cat"/>
</dbReference>
<evidence type="ECO:0000313" key="9">
    <source>
        <dbReference type="EMBL" id="KOC94149.1"/>
    </source>
</evidence>
<dbReference type="Proteomes" id="UP000036851">
    <property type="component" value="Unassembled WGS sequence"/>
</dbReference>
<gene>
    <name evidence="8" type="ORF">NG42_10280</name>
    <name evidence="9" type="ORF">NG43_06825</name>
</gene>
<feature type="domain" description="Peptidase S9 prolyl oligopeptidase catalytic" evidence="6">
    <location>
        <begin position="483"/>
        <end position="694"/>
    </location>
</feature>
<dbReference type="Gene3D" id="2.130.10.120">
    <property type="entry name" value="Prolyl oligopeptidase, N-terminal domain"/>
    <property type="match status" value="1"/>
</dbReference>
<name>A0A0L7T486_9GAMM</name>
<evidence type="ECO:0000259" key="7">
    <source>
        <dbReference type="Pfam" id="PF02897"/>
    </source>
</evidence>
<comment type="caution">
    <text evidence="8">The sequence shown here is derived from an EMBL/GenBank/DDBJ whole genome shotgun (WGS) entry which is preliminary data.</text>
</comment>
<feature type="chain" id="PRO_5008219368" description="Oligopeptidase B" evidence="5">
    <location>
        <begin position="22"/>
        <end position="708"/>
    </location>
</feature>
<dbReference type="Pfam" id="PF02897">
    <property type="entry name" value="Peptidase_S9_N"/>
    <property type="match status" value="1"/>
</dbReference>
<keyword evidence="3" id="KW-0378">Hydrolase</keyword>
<dbReference type="PRINTS" id="PR00862">
    <property type="entry name" value="PROLIGOPTASE"/>
</dbReference>
<dbReference type="EMBL" id="JRXE01000012">
    <property type="protein sequence ID" value="KOC90153.1"/>
    <property type="molecule type" value="Genomic_DNA"/>
</dbReference>
<evidence type="ECO:0000313" key="11">
    <source>
        <dbReference type="Proteomes" id="UP000037088"/>
    </source>
</evidence>
<sequence>MLNIRWVVMANLLLAMHFAVAAAQPAAPVAEIKPEIIVTQGEARTDNYHWLRDDSRKNKPVLDYLTAENNYATTISQRWQPLSEQVYAEMSQRQAQDKYSPPYEIKGYRYQSQFAEQANYPQLMRQEMGAAGWQRVVDLNQRSQGHHYYRLSRYVVSEDNRYLAIAEDYRGDGQNQLALLDMQSGKWLPDTIANSSGDMVFSADGQTLFYVLNNPQTLTPYKVMQHRLHDSGPDKRVYQQPDDTLYTGISRSASDHYLLITSSGNDTSEVRILPLATPQATPQLIQPRRKGIEYYVDHLNGQFFIRSNALNKNFGIYSVRQPGDRWQTVVAAQENVEIESFNLFERWLVVVKRAQGQTAFASMEFASGEWQSLPFPDASYMARVGNNPSSHAAVFNYLYSSLDKPLGYYQWDLATHRTRLVHQKHIAQFEQQHYASELVQINARDGQQIPVSLVYRKDRFQQGHNPLLVYGYGAYGISLDVAFSAPRLSLLDRGFVFALVHVRGGGEKGVDWYLNGKKAHKQNSFNDFIDATRGLVALGYGAKKRVYGMGGSAGGLLLAAALNQAPELFSAVVLQVPFVDVLNTMLDASLPLTQQEYEEWGNPATASDYPVIKAYSPYENLSAQHYPDMLVTSGLNDSQVPYWEAAKYVARLRAVNQNRAAKILLTTNMHAGHGGDAGRYSRLRDSASAFSFLLYLDKEKNKTSGALP</sequence>
<dbReference type="OrthoDB" id="9801421at2"/>
<dbReference type="EMBL" id="JRXF01000008">
    <property type="protein sequence ID" value="KOC94149.1"/>
    <property type="molecule type" value="Genomic_DNA"/>
</dbReference>
<keyword evidence="11" id="KW-1185">Reference proteome</keyword>
<dbReference type="InterPro" id="IPR029058">
    <property type="entry name" value="AB_hydrolase_fold"/>
</dbReference>
<feature type="signal peptide" evidence="5">
    <location>
        <begin position="1"/>
        <end position="21"/>
    </location>
</feature>
<dbReference type="Pfam" id="PF00326">
    <property type="entry name" value="Peptidase_S9"/>
    <property type="match status" value="1"/>
</dbReference>
<evidence type="ECO:0000256" key="1">
    <source>
        <dbReference type="ARBA" id="ARBA00005228"/>
    </source>
</evidence>
<dbReference type="Proteomes" id="UP000037088">
    <property type="component" value="Unassembled WGS sequence"/>
</dbReference>
<evidence type="ECO:0000256" key="2">
    <source>
        <dbReference type="ARBA" id="ARBA00022670"/>
    </source>
</evidence>
<evidence type="ECO:0000256" key="4">
    <source>
        <dbReference type="ARBA" id="ARBA00022825"/>
    </source>
</evidence>
<dbReference type="GO" id="GO:0004252">
    <property type="term" value="F:serine-type endopeptidase activity"/>
    <property type="evidence" value="ECO:0007669"/>
    <property type="project" value="InterPro"/>
</dbReference>
<keyword evidence="4" id="KW-0720">Serine protease</keyword>
<comment type="similarity">
    <text evidence="1">Belongs to the peptidase S9A family.</text>
</comment>
<organism evidence="8 11">
    <name type="scientific">Winslowiella iniecta</name>
    <dbReference type="NCBI Taxonomy" id="1560201"/>
    <lineage>
        <taxon>Bacteria</taxon>
        <taxon>Pseudomonadati</taxon>
        <taxon>Pseudomonadota</taxon>
        <taxon>Gammaproteobacteria</taxon>
        <taxon>Enterobacterales</taxon>
        <taxon>Erwiniaceae</taxon>
        <taxon>Winslowiella</taxon>
    </lineage>
</organism>
<evidence type="ECO:0008006" key="12">
    <source>
        <dbReference type="Google" id="ProtNLM"/>
    </source>
</evidence>
<dbReference type="AlphaFoldDB" id="A0A0L7T486"/>
<protein>
    <recommendedName>
        <fullName evidence="12">Oligopeptidase B</fullName>
    </recommendedName>
</protein>
<evidence type="ECO:0000313" key="10">
    <source>
        <dbReference type="Proteomes" id="UP000036851"/>
    </source>
</evidence>
<dbReference type="PROSITE" id="PS00708">
    <property type="entry name" value="PRO_ENDOPEP_SER"/>
    <property type="match status" value="1"/>
</dbReference>
<dbReference type="InterPro" id="IPR002470">
    <property type="entry name" value="Peptidase_S9A"/>
</dbReference>
<evidence type="ECO:0000259" key="6">
    <source>
        <dbReference type="Pfam" id="PF00326"/>
    </source>
</evidence>
<dbReference type="PANTHER" id="PTHR11757">
    <property type="entry name" value="PROTEASE FAMILY S9A OLIGOPEPTIDASE"/>
    <property type="match status" value="1"/>
</dbReference>
<keyword evidence="5" id="KW-0732">Signal</keyword>